<dbReference type="SUPFAM" id="SSF56059">
    <property type="entry name" value="Glutathione synthetase ATP-binding domain-like"/>
    <property type="match status" value="1"/>
</dbReference>
<comment type="caution">
    <text evidence="3">The sequence shown here is derived from an EMBL/GenBank/DDBJ whole genome shotgun (WGS) entry which is preliminary data.</text>
</comment>
<dbReference type="RefSeq" id="WP_044918070.1">
    <property type="nucleotide sequence ID" value="NZ_BAABYJ010000001.1"/>
</dbReference>
<keyword evidence="1" id="KW-0547">Nucleotide-binding</keyword>
<dbReference type="GO" id="GO:0046872">
    <property type="term" value="F:metal ion binding"/>
    <property type="evidence" value="ECO:0007669"/>
    <property type="project" value="InterPro"/>
</dbReference>
<dbReference type="GO" id="GO:0005524">
    <property type="term" value="F:ATP binding"/>
    <property type="evidence" value="ECO:0007669"/>
    <property type="project" value="UniProtKB-UniRule"/>
</dbReference>
<evidence type="ECO:0000313" key="3">
    <source>
        <dbReference type="EMBL" id="MDC2407872.1"/>
    </source>
</evidence>
<dbReference type="InterPro" id="IPR011761">
    <property type="entry name" value="ATP-grasp"/>
</dbReference>
<feature type="domain" description="ATP-grasp" evidence="2">
    <location>
        <begin position="119"/>
        <end position="305"/>
    </location>
</feature>
<evidence type="ECO:0000313" key="4">
    <source>
        <dbReference type="Proteomes" id="UP001214017"/>
    </source>
</evidence>
<reference evidence="3" key="1">
    <citation type="submission" date="2022-10" db="EMBL/GenBank/DDBJ databases">
        <title>Human gut microbiome strain richness.</title>
        <authorList>
            <person name="Chen-Liaw A."/>
        </authorList>
    </citation>
    <scope>NUCLEOTIDE SEQUENCE</scope>
    <source>
        <strain evidence="3">F7_m1001271B151109d0_201107</strain>
    </source>
</reference>
<dbReference type="Pfam" id="PF02786">
    <property type="entry name" value="CPSase_L_D2"/>
    <property type="match status" value="1"/>
</dbReference>
<dbReference type="PROSITE" id="PS50975">
    <property type="entry name" value="ATP_GRASP"/>
    <property type="match status" value="1"/>
</dbReference>
<organism evidence="3 4">
    <name type="scientific">Bacteroides ovatus</name>
    <dbReference type="NCBI Taxonomy" id="28116"/>
    <lineage>
        <taxon>Bacteria</taxon>
        <taxon>Pseudomonadati</taxon>
        <taxon>Bacteroidota</taxon>
        <taxon>Bacteroidia</taxon>
        <taxon>Bacteroidales</taxon>
        <taxon>Bacteroidaceae</taxon>
        <taxon>Bacteroides</taxon>
    </lineage>
</organism>
<accession>A0AAP3SPX3</accession>
<name>A0AAP3SPX3_BACOV</name>
<sequence>MKDKILILAADLEQVLPIAKSLYDKGFEIHGIFSSKLSYGYGSRYIKRKYIHQNAVEIEDYYLFIKSVLQKERYVSIIPMRDSAAEVMCKYRDDLLQYTAYVMPDADGFERGFDKQRLMEVCKMHGYPHPETYIVRNGSLCGLDIEEIRYPVLIKPNHTFGARGMTLCRNKDELEKKYPIIFNQFGECHLQTYIPEGGHQVEVQIYINEKQELVQSSVIKKFRWYPNKGGSSCCNISCKNEKIVDICYKVLKSIGWVGFADFDTIEDPRTGELLIMEINPRVPACVKSAFASGIDWADVIVGEYLKKSHKVYQMNREVYLRFLGVEVLWFLKSENKWHTKPNWFNFFGKDIFYQDMSDWTDPMPFIRGTIGNIKKQLSPEFRKSKAGV</sequence>
<dbReference type="InterPro" id="IPR013815">
    <property type="entry name" value="ATP_grasp_subdomain_1"/>
</dbReference>
<dbReference type="InterPro" id="IPR005479">
    <property type="entry name" value="CPAse_ATP-bd"/>
</dbReference>
<evidence type="ECO:0000256" key="1">
    <source>
        <dbReference type="PROSITE-ProRule" id="PRU00409"/>
    </source>
</evidence>
<proteinExistence type="predicted"/>
<dbReference type="Gene3D" id="3.30.470.20">
    <property type="entry name" value="ATP-grasp fold, B domain"/>
    <property type="match status" value="1"/>
</dbReference>
<dbReference type="Gene3D" id="3.30.1490.20">
    <property type="entry name" value="ATP-grasp fold, A domain"/>
    <property type="match status" value="1"/>
</dbReference>
<gene>
    <name evidence="3" type="ORF">PO240_08315</name>
</gene>
<evidence type="ECO:0000259" key="2">
    <source>
        <dbReference type="PROSITE" id="PS50975"/>
    </source>
</evidence>
<protein>
    <submittedName>
        <fullName evidence="3">ATP-grasp domain-containing protein</fullName>
    </submittedName>
</protein>
<dbReference type="EMBL" id="JAQNWR010000004">
    <property type="protein sequence ID" value="MDC2407872.1"/>
    <property type="molecule type" value="Genomic_DNA"/>
</dbReference>
<keyword evidence="1" id="KW-0067">ATP-binding</keyword>
<dbReference type="Proteomes" id="UP001214017">
    <property type="component" value="Unassembled WGS sequence"/>
</dbReference>
<dbReference type="AlphaFoldDB" id="A0AAP3SPX3"/>